<dbReference type="RefSeq" id="WP_330806465.1">
    <property type="nucleotide sequence ID" value="NZ_JAZBJO010000002.1"/>
</dbReference>
<organism evidence="1 2">
    <name type="scientific">Streptomyces asiaticus subsp. ignotus</name>
    <dbReference type="NCBI Taxonomy" id="3098222"/>
    <lineage>
        <taxon>Bacteria</taxon>
        <taxon>Bacillati</taxon>
        <taxon>Actinomycetota</taxon>
        <taxon>Actinomycetes</taxon>
        <taxon>Kitasatosporales</taxon>
        <taxon>Streptomycetaceae</taxon>
        <taxon>Streptomyces</taxon>
        <taxon>Streptomyces violaceusniger group</taxon>
    </lineage>
</organism>
<comment type="caution">
    <text evidence="1">The sequence shown here is derived from an EMBL/GenBank/DDBJ whole genome shotgun (WGS) entry which is preliminary data.</text>
</comment>
<dbReference type="Proteomes" id="UP001354709">
    <property type="component" value="Unassembled WGS sequence"/>
</dbReference>
<evidence type="ECO:0000313" key="2">
    <source>
        <dbReference type="Proteomes" id="UP001354709"/>
    </source>
</evidence>
<reference evidence="1 2" key="1">
    <citation type="submission" date="2023-11" db="EMBL/GenBank/DDBJ databases">
        <title>30 novel species of actinomycetes from the DSMZ collection.</title>
        <authorList>
            <person name="Nouioui I."/>
        </authorList>
    </citation>
    <scope>NUCLEOTIDE SEQUENCE [LARGE SCALE GENOMIC DNA]</scope>
    <source>
        <strain evidence="1 2">DSM 41524</strain>
    </source>
</reference>
<gene>
    <name evidence="1" type="ORF">V2J94_04935</name>
</gene>
<protein>
    <submittedName>
        <fullName evidence="1">Uncharacterized protein</fullName>
    </submittedName>
</protein>
<evidence type="ECO:0000313" key="1">
    <source>
        <dbReference type="EMBL" id="MEE4591236.1"/>
    </source>
</evidence>
<keyword evidence="2" id="KW-1185">Reference proteome</keyword>
<name>A0ABU7PQC9_9ACTN</name>
<dbReference type="EMBL" id="JAZBJO010000002">
    <property type="protein sequence ID" value="MEE4591236.1"/>
    <property type="molecule type" value="Genomic_DNA"/>
</dbReference>
<proteinExistence type="predicted"/>
<sequence>MDSKSPIHPNDHVNIGAVLERHLPHLASGDVTAEDFDRIADPAAMVGPAERRA</sequence>
<accession>A0ABU7PQC9</accession>